<feature type="compositionally biased region" description="Basic residues" evidence="1">
    <location>
        <begin position="604"/>
        <end position="616"/>
    </location>
</feature>
<accession>A0A2N5UG87</accession>
<name>A0A2N5UG87_9BASI</name>
<dbReference type="OrthoDB" id="10279910at2759"/>
<dbReference type="AlphaFoldDB" id="A0A2N5UG87"/>
<evidence type="ECO:0000313" key="2">
    <source>
        <dbReference type="EMBL" id="PLW36755.1"/>
    </source>
</evidence>
<feature type="region of interest" description="Disordered" evidence="1">
    <location>
        <begin position="55"/>
        <end position="82"/>
    </location>
</feature>
<feature type="region of interest" description="Disordered" evidence="1">
    <location>
        <begin position="597"/>
        <end position="616"/>
    </location>
</feature>
<feature type="compositionally biased region" description="Pro residues" evidence="1">
    <location>
        <begin position="268"/>
        <end position="279"/>
    </location>
</feature>
<feature type="region of interest" description="Disordered" evidence="1">
    <location>
        <begin position="151"/>
        <end position="176"/>
    </location>
</feature>
<gene>
    <name evidence="2" type="ORF">PCANC_14590</name>
</gene>
<keyword evidence="3" id="KW-1185">Reference proteome</keyword>
<sequence length="616" mass="69338">MAEQFNQDLINQWANQPLPNHSNQLSCQTSYQNSTQFPSNLLPLGDYNFQLAPLPENHNNRLAPPLEYHGSQPAYHQPGNYDSQLAGYQAVDFSTQLSSQPGYNSQKAANYSAQLDPQPGGFIRPLAPLPLNQSTSQLLPRQSNSIASRAPVHVRGNEPPAKKAAAVVPKKRAAPKVNKHVQLVPKHVLDQACRQKRWETTPSQLPDDSELSDLNLCPQNNQHFIVADSPNVLSPKSNDDASGEDNSSVEGEKSGEDGKFDFEQAENDPPPSLPPPLSSPPVANDDTVSHLESRANGVAIVNIDHSRLQEMFKLDSEEADMARCILEMTLENRDAALVYAALSHPTRETSRFGLLQPPAITTPREEVVVEPQVNLSTFTFGNTFKNNLKNFIRQTLMDCKLETYNLEHDPSTNMVIDCSLVRLTNQWIASLKPPEKANYLPPGFVQKNPQAVQMVHRIVHESIKSDKGNLRRCLLKNVIENSVNRAIRGPIPNLLQLYSHIQKHLPCSNEFVQKEEITTHVWVRFVYLRLETIAYHRSRLSSRAAQWGPIDRQLLLLDEKGLDYSHAWSELILQKDLFFLWLWRRNLQAVTDRCSTYTNGGRSPRAKKHFPKPPSC</sequence>
<proteinExistence type="predicted"/>
<feature type="compositionally biased region" description="Basic and acidic residues" evidence="1">
    <location>
        <begin position="250"/>
        <end position="262"/>
    </location>
</feature>
<protein>
    <submittedName>
        <fullName evidence="2">Uncharacterized protein</fullName>
    </submittedName>
</protein>
<evidence type="ECO:0000256" key="1">
    <source>
        <dbReference type="SAM" id="MobiDB-lite"/>
    </source>
</evidence>
<dbReference type="Proteomes" id="UP000235388">
    <property type="component" value="Unassembled WGS sequence"/>
</dbReference>
<comment type="caution">
    <text evidence="2">The sequence shown here is derived from an EMBL/GenBank/DDBJ whole genome shotgun (WGS) entry which is preliminary data.</text>
</comment>
<evidence type="ECO:0000313" key="3">
    <source>
        <dbReference type="Proteomes" id="UP000235388"/>
    </source>
</evidence>
<feature type="region of interest" description="Disordered" evidence="1">
    <location>
        <begin position="226"/>
        <end position="287"/>
    </location>
</feature>
<dbReference type="EMBL" id="PGCJ01000234">
    <property type="protein sequence ID" value="PLW36755.1"/>
    <property type="molecule type" value="Genomic_DNA"/>
</dbReference>
<reference evidence="2 3" key="1">
    <citation type="submission" date="2017-11" db="EMBL/GenBank/DDBJ databases">
        <title>De novo assembly and phasing of dikaryotic genomes from two isolates of Puccinia coronata f. sp. avenae, the causal agent of oat crown rust.</title>
        <authorList>
            <person name="Miller M.E."/>
            <person name="Zhang Y."/>
            <person name="Omidvar V."/>
            <person name="Sperschneider J."/>
            <person name="Schwessinger B."/>
            <person name="Raley C."/>
            <person name="Palmer J.M."/>
            <person name="Garnica D."/>
            <person name="Upadhyaya N."/>
            <person name="Rathjen J."/>
            <person name="Taylor J.M."/>
            <person name="Park R.F."/>
            <person name="Dodds P.N."/>
            <person name="Hirsch C.D."/>
            <person name="Kianian S.F."/>
            <person name="Figueroa M."/>
        </authorList>
    </citation>
    <scope>NUCLEOTIDE SEQUENCE [LARGE SCALE GENOMIC DNA]</scope>
    <source>
        <strain evidence="2">12NC29</strain>
    </source>
</reference>
<organism evidence="2 3">
    <name type="scientific">Puccinia coronata f. sp. avenae</name>
    <dbReference type="NCBI Taxonomy" id="200324"/>
    <lineage>
        <taxon>Eukaryota</taxon>
        <taxon>Fungi</taxon>
        <taxon>Dikarya</taxon>
        <taxon>Basidiomycota</taxon>
        <taxon>Pucciniomycotina</taxon>
        <taxon>Pucciniomycetes</taxon>
        <taxon>Pucciniales</taxon>
        <taxon>Pucciniaceae</taxon>
        <taxon>Puccinia</taxon>
    </lineage>
</organism>